<evidence type="ECO:0000256" key="8">
    <source>
        <dbReference type="ARBA" id="ARBA00048679"/>
    </source>
</evidence>
<dbReference type="GO" id="GO:0004674">
    <property type="term" value="F:protein serine/threonine kinase activity"/>
    <property type="evidence" value="ECO:0007669"/>
    <property type="project" value="UniProtKB-KW"/>
</dbReference>
<protein>
    <recommendedName>
        <fullName evidence="1">non-specific serine/threonine protein kinase</fullName>
        <ecNumber evidence="1">2.7.11.1</ecNumber>
    </recommendedName>
</protein>
<evidence type="ECO:0000313" key="11">
    <source>
        <dbReference type="Proteomes" id="UP000248423"/>
    </source>
</evidence>
<dbReference type="PANTHER" id="PTHR47634">
    <property type="entry name" value="PROTEIN KINASE DOMAIN-CONTAINING PROTEIN-RELATED"/>
    <property type="match status" value="1"/>
</dbReference>
<evidence type="ECO:0000256" key="1">
    <source>
        <dbReference type="ARBA" id="ARBA00012513"/>
    </source>
</evidence>
<dbReference type="InterPro" id="IPR051334">
    <property type="entry name" value="SRPK"/>
</dbReference>
<dbReference type="GO" id="GO:0005524">
    <property type="term" value="F:ATP binding"/>
    <property type="evidence" value="ECO:0007669"/>
    <property type="project" value="UniProtKB-KW"/>
</dbReference>
<evidence type="ECO:0000256" key="6">
    <source>
        <dbReference type="ARBA" id="ARBA00022840"/>
    </source>
</evidence>
<keyword evidence="3" id="KW-0808">Transferase</keyword>
<dbReference type="PANTHER" id="PTHR47634:SF9">
    <property type="entry name" value="PROTEIN KINASE DOMAIN-CONTAINING PROTEIN-RELATED"/>
    <property type="match status" value="1"/>
</dbReference>
<evidence type="ECO:0000256" key="5">
    <source>
        <dbReference type="ARBA" id="ARBA00022777"/>
    </source>
</evidence>
<gene>
    <name evidence="10" type="ORF">BO78DRAFT_431242</name>
</gene>
<dbReference type="Gene3D" id="1.10.510.10">
    <property type="entry name" value="Transferase(Phosphotransferase) domain 1"/>
    <property type="match status" value="1"/>
</dbReference>
<keyword evidence="5 10" id="KW-0418">Kinase</keyword>
<dbReference type="Gene3D" id="3.30.200.20">
    <property type="entry name" value="Phosphorylase Kinase, domain 1"/>
    <property type="match status" value="1"/>
</dbReference>
<evidence type="ECO:0000256" key="7">
    <source>
        <dbReference type="ARBA" id="ARBA00047899"/>
    </source>
</evidence>
<organism evidence="10 11">
    <name type="scientific">Aspergillus sclerotiicarbonarius (strain CBS 121057 / IBT 28362)</name>
    <dbReference type="NCBI Taxonomy" id="1448318"/>
    <lineage>
        <taxon>Eukaryota</taxon>
        <taxon>Fungi</taxon>
        <taxon>Dikarya</taxon>
        <taxon>Ascomycota</taxon>
        <taxon>Pezizomycotina</taxon>
        <taxon>Eurotiomycetes</taxon>
        <taxon>Eurotiomycetidae</taxon>
        <taxon>Eurotiales</taxon>
        <taxon>Aspergillaceae</taxon>
        <taxon>Aspergillus</taxon>
        <taxon>Aspergillus subgen. Circumdati</taxon>
    </lineage>
</organism>
<dbReference type="InterPro" id="IPR011009">
    <property type="entry name" value="Kinase-like_dom_sf"/>
</dbReference>
<dbReference type="EC" id="2.7.11.1" evidence="1"/>
<evidence type="ECO:0000256" key="2">
    <source>
        <dbReference type="ARBA" id="ARBA00022527"/>
    </source>
</evidence>
<evidence type="ECO:0000313" key="10">
    <source>
        <dbReference type="EMBL" id="PYI04553.1"/>
    </source>
</evidence>
<dbReference type="AlphaFoldDB" id="A0A319FDM4"/>
<dbReference type="STRING" id="1448318.A0A319FDM4"/>
<comment type="catalytic activity">
    <reaction evidence="7">
        <text>L-threonyl-[protein] + ATP = O-phospho-L-threonyl-[protein] + ADP + H(+)</text>
        <dbReference type="Rhea" id="RHEA:46608"/>
        <dbReference type="Rhea" id="RHEA-COMP:11060"/>
        <dbReference type="Rhea" id="RHEA-COMP:11605"/>
        <dbReference type="ChEBI" id="CHEBI:15378"/>
        <dbReference type="ChEBI" id="CHEBI:30013"/>
        <dbReference type="ChEBI" id="CHEBI:30616"/>
        <dbReference type="ChEBI" id="CHEBI:61977"/>
        <dbReference type="ChEBI" id="CHEBI:456216"/>
        <dbReference type="EC" id="2.7.11.1"/>
    </reaction>
</comment>
<dbReference type="InterPro" id="IPR000719">
    <property type="entry name" value="Prot_kinase_dom"/>
</dbReference>
<keyword evidence="2" id="KW-0723">Serine/threonine-protein kinase</keyword>
<dbReference type="OrthoDB" id="5979581at2759"/>
<keyword evidence="4" id="KW-0547">Nucleotide-binding</keyword>
<evidence type="ECO:0000256" key="3">
    <source>
        <dbReference type="ARBA" id="ARBA00022679"/>
    </source>
</evidence>
<reference evidence="10 11" key="1">
    <citation type="submission" date="2018-02" db="EMBL/GenBank/DDBJ databases">
        <title>The genomes of Aspergillus section Nigri reveals drivers in fungal speciation.</title>
        <authorList>
            <consortium name="DOE Joint Genome Institute"/>
            <person name="Vesth T.C."/>
            <person name="Nybo J."/>
            <person name="Theobald S."/>
            <person name="Brandl J."/>
            <person name="Frisvad J.C."/>
            <person name="Nielsen K.F."/>
            <person name="Lyhne E.K."/>
            <person name="Kogle M.E."/>
            <person name="Kuo A."/>
            <person name="Riley R."/>
            <person name="Clum A."/>
            <person name="Nolan M."/>
            <person name="Lipzen A."/>
            <person name="Salamov A."/>
            <person name="Henrissat B."/>
            <person name="Wiebenga A."/>
            <person name="De vries R.P."/>
            <person name="Grigoriev I.V."/>
            <person name="Mortensen U.H."/>
            <person name="Andersen M.R."/>
            <person name="Baker S.E."/>
        </authorList>
    </citation>
    <scope>NUCLEOTIDE SEQUENCE [LARGE SCALE GENOMIC DNA]</scope>
    <source>
        <strain evidence="10 11">CBS 121057</strain>
    </source>
</reference>
<dbReference type="SMART" id="SM00220">
    <property type="entry name" value="S_TKc"/>
    <property type="match status" value="1"/>
</dbReference>
<dbReference type="GO" id="GO:0050684">
    <property type="term" value="P:regulation of mRNA processing"/>
    <property type="evidence" value="ECO:0007669"/>
    <property type="project" value="TreeGrafter"/>
</dbReference>
<dbReference type="VEuPathDB" id="FungiDB:BO78DRAFT_431242"/>
<evidence type="ECO:0000259" key="9">
    <source>
        <dbReference type="PROSITE" id="PS50011"/>
    </source>
</evidence>
<dbReference type="Proteomes" id="UP000248423">
    <property type="component" value="Unassembled WGS sequence"/>
</dbReference>
<name>A0A319FDM4_ASPSB</name>
<dbReference type="Pfam" id="PF00069">
    <property type="entry name" value="Pkinase"/>
    <property type="match status" value="1"/>
</dbReference>
<sequence>MEDLSVYCPSDLLYTQEKFTRYQPGDYHPVSLGDTFKDGRYEVHHKLGWGGFSTVWLVYDSIQEQWVSLKIMTGDRAQNFHELDNLQHLAAHAQGSQGTLASNYIVQLLDTFVHQGPNGSHQCLVFELLGPSVDQVLRDYYESDESLDPETTLRMSEQLLKAVQLIHRAGLGHGDISGTNIAFSASQLSKASKEDLFEILGAPESEPLTRVDGKPLDEGLPKHLIEAASWIDWVDEDDEDLRIVDFG</sequence>
<feature type="domain" description="Protein kinase" evidence="9">
    <location>
        <begin position="41"/>
        <end position="247"/>
    </location>
</feature>
<dbReference type="SUPFAM" id="SSF56112">
    <property type="entry name" value="Protein kinase-like (PK-like)"/>
    <property type="match status" value="1"/>
</dbReference>
<dbReference type="EMBL" id="KZ826367">
    <property type="protein sequence ID" value="PYI04553.1"/>
    <property type="molecule type" value="Genomic_DNA"/>
</dbReference>
<proteinExistence type="predicted"/>
<evidence type="ECO:0000256" key="4">
    <source>
        <dbReference type="ARBA" id="ARBA00022741"/>
    </source>
</evidence>
<dbReference type="PROSITE" id="PS50011">
    <property type="entry name" value="PROTEIN_KINASE_DOM"/>
    <property type="match status" value="1"/>
</dbReference>
<accession>A0A319FDM4</accession>
<comment type="catalytic activity">
    <reaction evidence="8">
        <text>L-seryl-[protein] + ATP = O-phospho-L-seryl-[protein] + ADP + H(+)</text>
        <dbReference type="Rhea" id="RHEA:17989"/>
        <dbReference type="Rhea" id="RHEA-COMP:9863"/>
        <dbReference type="Rhea" id="RHEA-COMP:11604"/>
        <dbReference type="ChEBI" id="CHEBI:15378"/>
        <dbReference type="ChEBI" id="CHEBI:29999"/>
        <dbReference type="ChEBI" id="CHEBI:30616"/>
        <dbReference type="ChEBI" id="CHEBI:83421"/>
        <dbReference type="ChEBI" id="CHEBI:456216"/>
        <dbReference type="EC" id="2.7.11.1"/>
    </reaction>
</comment>
<dbReference type="GO" id="GO:0000245">
    <property type="term" value="P:spliceosomal complex assembly"/>
    <property type="evidence" value="ECO:0007669"/>
    <property type="project" value="TreeGrafter"/>
</dbReference>
<keyword evidence="11" id="KW-1185">Reference proteome</keyword>
<keyword evidence="6" id="KW-0067">ATP-binding</keyword>